<proteinExistence type="predicted"/>
<evidence type="ECO:0000313" key="2">
    <source>
        <dbReference type="Proteomes" id="UP000585474"/>
    </source>
</evidence>
<sequence>MEGNGRTDKIQTLEPNSGIEVMKGFKSDEASLCLKRGSVHSVSGSVISEPGGFPFSVANDSFLTSTADEYRSTGTNFEGIRVARFSEIIELDNTARNESSLDDDWEEIVSMLRKEQELKLSTIAGHEQMSDPTVQICLPDEDSLITIDDLLVPQKPPNLQREKMAESAFEYSLPDEESLIAFDDLIIPRHSPSASRGNSSKDDLPPSKVPADILEKLRAQNFLRCDARSTLPGYYGAMSLGTSYHNQQFEQSYTELFHSQINPGVHALYSHQTQINSHTKFMGPKTSPPLKHFNALPCRRSKAKPKRPDPSVRCSMPRQPVVIPPYQQNELLRDPVLANYMTQLTSHAQGLNPTPILPSNCQQTSYDGFRLPTLGKAVCARTRISYFYLLSSA</sequence>
<organism evidence="1 2">
    <name type="scientific">Actinidia rufa</name>
    <dbReference type="NCBI Taxonomy" id="165716"/>
    <lineage>
        <taxon>Eukaryota</taxon>
        <taxon>Viridiplantae</taxon>
        <taxon>Streptophyta</taxon>
        <taxon>Embryophyta</taxon>
        <taxon>Tracheophyta</taxon>
        <taxon>Spermatophyta</taxon>
        <taxon>Magnoliopsida</taxon>
        <taxon>eudicotyledons</taxon>
        <taxon>Gunneridae</taxon>
        <taxon>Pentapetalae</taxon>
        <taxon>asterids</taxon>
        <taxon>Ericales</taxon>
        <taxon>Actinidiaceae</taxon>
        <taxon>Actinidia</taxon>
    </lineage>
</organism>
<name>A0A7J0FT46_9ERIC</name>
<reference evidence="1 2" key="1">
    <citation type="submission" date="2019-07" db="EMBL/GenBank/DDBJ databases">
        <title>De Novo Assembly of kiwifruit Actinidia rufa.</title>
        <authorList>
            <person name="Sugita-Konishi S."/>
            <person name="Sato K."/>
            <person name="Mori E."/>
            <person name="Abe Y."/>
            <person name="Kisaki G."/>
            <person name="Hamano K."/>
            <person name="Suezawa K."/>
            <person name="Otani M."/>
            <person name="Fukuda T."/>
            <person name="Manabe T."/>
            <person name="Gomi K."/>
            <person name="Tabuchi M."/>
            <person name="Akimitsu K."/>
            <person name="Kataoka I."/>
        </authorList>
    </citation>
    <scope>NUCLEOTIDE SEQUENCE [LARGE SCALE GENOMIC DNA]</scope>
    <source>
        <strain evidence="2">cv. Fuchu</strain>
    </source>
</reference>
<dbReference type="AlphaFoldDB" id="A0A7J0FT46"/>
<protein>
    <submittedName>
        <fullName evidence="1">Uncharacterized protein</fullName>
    </submittedName>
</protein>
<dbReference type="PANTHER" id="PTHR34802:SF1">
    <property type="entry name" value="CHORISMATE SYNTHASE"/>
    <property type="match status" value="1"/>
</dbReference>
<accession>A0A7J0FT46</accession>
<comment type="caution">
    <text evidence="1">The sequence shown here is derived from an EMBL/GenBank/DDBJ whole genome shotgun (WGS) entry which is preliminary data.</text>
</comment>
<dbReference type="EMBL" id="BJWL01000014">
    <property type="protein sequence ID" value="GFZ01108.1"/>
    <property type="molecule type" value="Genomic_DNA"/>
</dbReference>
<dbReference type="PANTHER" id="PTHR34802">
    <property type="entry name" value="CHORISMATE SYNTHASE"/>
    <property type="match status" value="1"/>
</dbReference>
<keyword evidence="2" id="KW-1185">Reference proteome</keyword>
<dbReference type="Proteomes" id="UP000585474">
    <property type="component" value="Unassembled WGS sequence"/>
</dbReference>
<evidence type="ECO:0000313" key="1">
    <source>
        <dbReference type="EMBL" id="GFZ01108.1"/>
    </source>
</evidence>
<gene>
    <name evidence="1" type="ORF">Acr_14g0007430</name>
</gene>
<dbReference type="OrthoDB" id="826428at2759"/>